<organism evidence="1 2">
    <name type="scientific">Candidatus Methylomirabilis tolerans</name>
    <dbReference type="NCBI Taxonomy" id="3123416"/>
    <lineage>
        <taxon>Bacteria</taxon>
        <taxon>Candidatus Methylomirabilota</taxon>
        <taxon>Candidatus Methylomirabilia</taxon>
        <taxon>Candidatus Methylomirabilales</taxon>
        <taxon>Candidatus Methylomirabilaceae</taxon>
        <taxon>Candidatus Methylomirabilis</taxon>
    </lineage>
</organism>
<protein>
    <submittedName>
        <fullName evidence="1">Uncharacterized protein</fullName>
    </submittedName>
</protein>
<evidence type="ECO:0000313" key="1">
    <source>
        <dbReference type="EMBL" id="MBZ0159103.1"/>
    </source>
</evidence>
<reference evidence="1 2" key="1">
    <citation type="journal article" date="2021" name="bioRxiv">
        <title>Unraveling nitrogen, sulfur and carbon metabolic pathways and microbial community transcriptional responses to substrate deprivation and toxicity stresses in a bioreactor mimicking anoxic brackish coastal sediment conditions.</title>
        <authorList>
            <person name="Martins P.D."/>
            <person name="Echeveste M.J."/>
            <person name="Arshad A."/>
            <person name="Kurth J."/>
            <person name="Ouboter H."/>
            <person name="Jetten M.S.M."/>
            <person name="Welte C.U."/>
        </authorList>
    </citation>
    <scope>NUCLEOTIDE SEQUENCE [LARGE SCALE GENOMIC DNA]</scope>
    <source>
        <strain evidence="1">MAG_38</strain>
    </source>
</reference>
<dbReference type="AlphaFoldDB" id="A0AAJ1EI21"/>
<comment type="caution">
    <text evidence="1">The sequence shown here is derived from an EMBL/GenBank/DDBJ whole genome shotgun (WGS) entry which is preliminary data.</text>
</comment>
<dbReference type="Proteomes" id="UP001197609">
    <property type="component" value="Unassembled WGS sequence"/>
</dbReference>
<evidence type="ECO:0000313" key="2">
    <source>
        <dbReference type="Proteomes" id="UP001197609"/>
    </source>
</evidence>
<gene>
    <name evidence="1" type="ORF">K8G79_02995</name>
</gene>
<sequence length="55" mass="6270">MSGPEPSDYEGYDGWLDQLEAMPLDEALDLARTREMERRLAQTLDAEREQRGVGT</sequence>
<accession>A0AAJ1EI21</accession>
<dbReference type="EMBL" id="JAIOIU010000033">
    <property type="protein sequence ID" value="MBZ0159103.1"/>
    <property type="molecule type" value="Genomic_DNA"/>
</dbReference>
<name>A0AAJ1EI21_9BACT</name>
<proteinExistence type="predicted"/>